<dbReference type="Pfam" id="PF00501">
    <property type="entry name" value="AMP-binding"/>
    <property type="match status" value="1"/>
</dbReference>
<sequence>MNDQMMQNFLLKRASLTPDRPAIYFADQTYTFSDVFDKAFHIAGQLTSLGLKRGQFAGVLLANHADSAFIYLAFQLLGVKAVILNNRLTAHELAWQMEDSDSLFLITEELFTLKSKEMEKSLPNVTIINKEDLFNSPFVEPIVVNEMNLNEVCTVMYTSGTTGFPKGVLQTYGNHMWSAIGSALNLGLTEQDCWLCAVPLFHISGYSILMRSIIYGMKMVILDSFHEKKAIDLIENEKVTIMSVVSTMLTRIEEELGDQRLPEHFRCMLLGGGPAPRGLLEKCMFKLIPVYQTYGMTETSSQIVTLSPEYSISKLGSAGKALFPSQLKIIVSNGKDAKPNEAGEILVKGPNITIGYLNREEETAKRIVDGWLSTGDIGYLDSDGFLFVLDRRSDLIISGGENIYPAEIEGVLVSHPNISDAGVIGMKDEKWGEVPIAFVTIKKDMKEEEMIQYCLEKLAKYKVPKKIYIIDEIPRNAAKKILRRNLRLLLNKNMKR</sequence>
<dbReference type="Pfam" id="PF13193">
    <property type="entry name" value="AMP-binding_C"/>
    <property type="match status" value="1"/>
</dbReference>
<evidence type="ECO:0000256" key="1">
    <source>
        <dbReference type="ARBA" id="ARBA00022428"/>
    </source>
</evidence>
<dbReference type="InterPro" id="IPR025110">
    <property type="entry name" value="AMP-bd_C"/>
</dbReference>
<comment type="similarity">
    <text evidence="5">Belongs to the ATP-dependent AMP-binding enzyme family. MenE subfamily.</text>
</comment>
<dbReference type="InterPro" id="IPR010192">
    <property type="entry name" value="MenE"/>
</dbReference>
<accession>A0A5B8Z7A1</accession>
<dbReference type="Proteomes" id="UP000321555">
    <property type="component" value="Chromosome"/>
</dbReference>
<dbReference type="EC" id="6.2.1.26" evidence="5"/>
<dbReference type="PANTHER" id="PTHR24096:SF149">
    <property type="entry name" value="AMP-BINDING DOMAIN-CONTAINING PROTEIN-RELATED"/>
    <property type="match status" value="1"/>
</dbReference>
<feature type="domain" description="AMP-dependent synthetase/ligase" evidence="6">
    <location>
        <begin position="12"/>
        <end position="357"/>
    </location>
</feature>
<evidence type="ECO:0000256" key="5">
    <source>
        <dbReference type="HAMAP-Rule" id="MF_00731"/>
    </source>
</evidence>
<reference evidence="9" key="1">
    <citation type="submission" date="2019-08" db="EMBL/GenBank/DDBJ databases">
        <authorList>
            <person name="Zheng X."/>
        </authorList>
    </citation>
    <scope>NUCLEOTIDE SEQUENCE [LARGE SCALE GENOMIC DNA]</scope>
    <source>
        <strain evidence="9">FJAT-25496</strain>
    </source>
</reference>
<keyword evidence="4 5" id="KW-0067">ATP-binding</keyword>
<comment type="pathway">
    <text evidence="5">Quinol/quinone metabolism; 1,4-dihydroxy-2-naphthoate biosynthesis; 1,4-dihydroxy-2-naphthoate from chorismate: step 5/7.</text>
</comment>
<proteinExistence type="inferred from homology"/>
<comment type="pathway">
    <text evidence="5">Quinol/quinone metabolism; menaquinone biosynthesis.</text>
</comment>
<dbReference type="NCBIfam" id="TIGR01923">
    <property type="entry name" value="menE"/>
    <property type="match status" value="1"/>
</dbReference>
<dbReference type="NCBIfam" id="NF002966">
    <property type="entry name" value="PRK03640.1"/>
    <property type="match status" value="1"/>
</dbReference>
<dbReference type="SUPFAM" id="SSF56801">
    <property type="entry name" value="Acetyl-CoA synthetase-like"/>
    <property type="match status" value="1"/>
</dbReference>
<comment type="catalytic activity">
    <reaction evidence="5">
        <text>2-succinylbenzoate + ATP + CoA = 2-succinylbenzoyl-CoA + AMP + diphosphate</text>
        <dbReference type="Rhea" id="RHEA:17009"/>
        <dbReference type="ChEBI" id="CHEBI:18325"/>
        <dbReference type="ChEBI" id="CHEBI:30616"/>
        <dbReference type="ChEBI" id="CHEBI:33019"/>
        <dbReference type="ChEBI" id="CHEBI:57287"/>
        <dbReference type="ChEBI" id="CHEBI:57364"/>
        <dbReference type="ChEBI" id="CHEBI:456215"/>
        <dbReference type="EC" id="6.2.1.26"/>
    </reaction>
</comment>
<evidence type="ECO:0000313" key="8">
    <source>
        <dbReference type="EMBL" id="QED49062.1"/>
    </source>
</evidence>
<dbReference type="UniPathway" id="UPA01057">
    <property type="reaction ID" value="UER00166"/>
</dbReference>
<organism evidence="8 9">
    <name type="scientific">Cytobacillus dafuensis</name>
    <name type="common">Bacillus dafuensis</name>
    <dbReference type="NCBI Taxonomy" id="1742359"/>
    <lineage>
        <taxon>Bacteria</taxon>
        <taxon>Bacillati</taxon>
        <taxon>Bacillota</taxon>
        <taxon>Bacilli</taxon>
        <taxon>Bacillales</taxon>
        <taxon>Bacillaceae</taxon>
        <taxon>Cytobacillus</taxon>
    </lineage>
</organism>
<dbReference type="InterPro" id="IPR020845">
    <property type="entry name" value="AMP-binding_CS"/>
</dbReference>
<dbReference type="InterPro" id="IPR042099">
    <property type="entry name" value="ANL_N_sf"/>
</dbReference>
<dbReference type="Gene3D" id="3.30.300.30">
    <property type="match status" value="1"/>
</dbReference>
<evidence type="ECO:0000259" key="7">
    <source>
        <dbReference type="Pfam" id="PF13193"/>
    </source>
</evidence>
<feature type="domain" description="AMP-binding enzyme C-terminal" evidence="7">
    <location>
        <begin position="407"/>
        <end position="480"/>
    </location>
</feature>
<dbReference type="FunFam" id="3.30.300.30:FF:000008">
    <property type="entry name" value="2,3-dihydroxybenzoate-AMP ligase"/>
    <property type="match status" value="1"/>
</dbReference>
<dbReference type="UniPathway" id="UPA00079"/>
<dbReference type="PROSITE" id="PS00455">
    <property type="entry name" value="AMP_BINDING"/>
    <property type="match status" value="1"/>
</dbReference>
<dbReference type="GO" id="GO:0009234">
    <property type="term" value="P:menaquinone biosynthetic process"/>
    <property type="evidence" value="ECO:0007669"/>
    <property type="project" value="UniProtKB-UniRule"/>
</dbReference>
<dbReference type="KEGG" id="bda:FSZ17_18280"/>
<keyword evidence="3 5" id="KW-0547">Nucleotide-binding</keyword>
<dbReference type="GO" id="GO:0008756">
    <property type="term" value="F:o-succinylbenzoate-CoA ligase activity"/>
    <property type="evidence" value="ECO:0007669"/>
    <property type="project" value="UniProtKB-UniRule"/>
</dbReference>
<evidence type="ECO:0000256" key="3">
    <source>
        <dbReference type="ARBA" id="ARBA00022741"/>
    </source>
</evidence>
<dbReference type="OrthoDB" id="9762242at2"/>
<evidence type="ECO:0000256" key="2">
    <source>
        <dbReference type="ARBA" id="ARBA00022598"/>
    </source>
</evidence>
<name>A0A5B8Z7A1_CYTDA</name>
<evidence type="ECO:0000313" key="9">
    <source>
        <dbReference type="Proteomes" id="UP000321555"/>
    </source>
</evidence>
<gene>
    <name evidence="5 8" type="primary">menE</name>
    <name evidence="8" type="ORF">FSZ17_18280</name>
</gene>
<dbReference type="STRING" id="1742359.GCA_001439625_02827"/>
<comment type="function">
    <text evidence="5">Converts 2-succinylbenzoate (OSB) to 2-succinylbenzoyl-CoA (OSB-CoA).</text>
</comment>
<dbReference type="PANTHER" id="PTHR24096">
    <property type="entry name" value="LONG-CHAIN-FATTY-ACID--COA LIGASE"/>
    <property type="match status" value="1"/>
</dbReference>
<dbReference type="InterPro" id="IPR045851">
    <property type="entry name" value="AMP-bd_C_sf"/>
</dbReference>
<dbReference type="AlphaFoldDB" id="A0A5B8Z7A1"/>
<keyword evidence="9" id="KW-1185">Reference proteome</keyword>
<keyword evidence="1 5" id="KW-0474">Menaquinone biosynthesis</keyword>
<dbReference type="HAMAP" id="MF_00731">
    <property type="entry name" value="MenE"/>
    <property type="match status" value="1"/>
</dbReference>
<evidence type="ECO:0000259" key="6">
    <source>
        <dbReference type="Pfam" id="PF00501"/>
    </source>
</evidence>
<protein>
    <recommendedName>
        <fullName evidence="5">2-succinylbenzoate--CoA ligase</fullName>
        <ecNumber evidence="5">6.2.1.26</ecNumber>
    </recommendedName>
    <alternativeName>
        <fullName evidence="5">o-succinylbenzoyl-CoA synthetase</fullName>
        <shortName evidence="5">OSB-CoA synthetase</shortName>
    </alternativeName>
</protein>
<dbReference type="GO" id="GO:0005524">
    <property type="term" value="F:ATP binding"/>
    <property type="evidence" value="ECO:0007669"/>
    <property type="project" value="UniProtKB-KW"/>
</dbReference>
<dbReference type="InterPro" id="IPR000873">
    <property type="entry name" value="AMP-dep_synth/lig_dom"/>
</dbReference>
<dbReference type="Gene3D" id="3.40.50.12780">
    <property type="entry name" value="N-terminal domain of ligase-like"/>
    <property type="match status" value="1"/>
</dbReference>
<keyword evidence="2 5" id="KW-0436">Ligase</keyword>
<dbReference type="EMBL" id="CP042593">
    <property type="protein sequence ID" value="QED49062.1"/>
    <property type="molecule type" value="Genomic_DNA"/>
</dbReference>
<evidence type="ECO:0000256" key="4">
    <source>
        <dbReference type="ARBA" id="ARBA00022840"/>
    </source>
</evidence>